<evidence type="ECO:0000256" key="2">
    <source>
        <dbReference type="ARBA" id="ARBA00022448"/>
    </source>
</evidence>
<reference evidence="7" key="1">
    <citation type="submission" date="2022-10" db="EMBL/GenBank/DDBJ databases">
        <title>Genome assembly of Pristionchus species.</title>
        <authorList>
            <person name="Yoshida K."/>
            <person name="Sommer R.J."/>
        </authorList>
    </citation>
    <scope>NUCLEOTIDE SEQUENCE [LARGE SCALE GENOMIC DNA]</scope>
    <source>
        <strain evidence="7">RS5460</strain>
    </source>
</reference>
<dbReference type="SUPFAM" id="SSF48371">
    <property type="entry name" value="ARM repeat"/>
    <property type="match status" value="1"/>
</dbReference>
<comment type="caution">
    <text evidence="6">The sequence shown here is derived from an EMBL/GenBank/DDBJ whole genome shotgun (WGS) entry which is preliminary data.</text>
</comment>
<evidence type="ECO:0000313" key="7">
    <source>
        <dbReference type="Proteomes" id="UP001328107"/>
    </source>
</evidence>
<sequence length="286" mass="32306">VLDVMVQGVVRMLKFEDREVQKIAIAALGSTAFESDEERTLVRDSGVLPLVYKLLDEDDDTLLLDALRVFSEMTSHGSGHSLKQYVIDLGTLRVLPSLMKKKAKSSSVIQNSCRLIRNVMEGNEDQKEAVISNGLLTLIVKIIQTGDSEIQYNCSWALCNLVANCTKAQFLSLLAEKPIAAFSVALRDLDGRDDYYDPNTRINVLTVIDKLLSTVNSNQMNTFKNEAREAGLIRHLKKMRKNKDEEVRGFASDILSEYFTENDEEEANETRNNKEKAKKTVQKRKR</sequence>
<feature type="non-terminal residue" evidence="6">
    <location>
        <position position="1"/>
    </location>
</feature>
<evidence type="ECO:0000256" key="3">
    <source>
        <dbReference type="ARBA" id="ARBA00022927"/>
    </source>
</evidence>
<dbReference type="AlphaFoldDB" id="A0AAN4Z2I3"/>
<feature type="region of interest" description="Disordered" evidence="5">
    <location>
        <begin position="261"/>
        <end position="286"/>
    </location>
</feature>
<dbReference type="InterPro" id="IPR000225">
    <property type="entry name" value="Armadillo"/>
</dbReference>
<comment type="similarity">
    <text evidence="1">Belongs to the importin alpha family.</text>
</comment>
<keyword evidence="2" id="KW-0813">Transport</keyword>
<dbReference type="Gene3D" id="1.25.10.10">
    <property type="entry name" value="Leucine-rich Repeat Variant"/>
    <property type="match status" value="1"/>
</dbReference>
<feature type="repeat" description="ARM" evidence="4">
    <location>
        <begin position="90"/>
        <end position="134"/>
    </location>
</feature>
<evidence type="ECO:0008006" key="8">
    <source>
        <dbReference type="Google" id="ProtNLM"/>
    </source>
</evidence>
<dbReference type="Proteomes" id="UP001328107">
    <property type="component" value="Unassembled WGS sequence"/>
</dbReference>
<name>A0AAN4Z2I3_9BILA</name>
<keyword evidence="3" id="KW-0653">Protein transport</keyword>
<dbReference type="SMART" id="SM00185">
    <property type="entry name" value="ARM"/>
    <property type="match status" value="3"/>
</dbReference>
<protein>
    <recommendedName>
        <fullName evidence="8">Armadillo repeat-containing protein</fullName>
    </recommendedName>
</protein>
<feature type="non-terminal residue" evidence="6">
    <location>
        <position position="286"/>
    </location>
</feature>
<dbReference type="EMBL" id="BTRK01000001">
    <property type="protein sequence ID" value="GMR31376.1"/>
    <property type="molecule type" value="Genomic_DNA"/>
</dbReference>
<dbReference type="InterPro" id="IPR011989">
    <property type="entry name" value="ARM-like"/>
</dbReference>
<keyword evidence="7" id="KW-1185">Reference proteome</keyword>
<evidence type="ECO:0000256" key="4">
    <source>
        <dbReference type="PROSITE-ProRule" id="PRU00259"/>
    </source>
</evidence>
<gene>
    <name evidence="6" type="ORF">PMAYCL1PPCAC_01571</name>
</gene>
<evidence type="ECO:0000256" key="1">
    <source>
        <dbReference type="ARBA" id="ARBA00010394"/>
    </source>
</evidence>
<evidence type="ECO:0000256" key="5">
    <source>
        <dbReference type="SAM" id="MobiDB-lite"/>
    </source>
</evidence>
<accession>A0AAN4Z2I3</accession>
<organism evidence="6 7">
    <name type="scientific">Pristionchus mayeri</name>
    <dbReference type="NCBI Taxonomy" id="1317129"/>
    <lineage>
        <taxon>Eukaryota</taxon>
        <taxon>Metazoa</taxon>
        <taxon>Ecdysozoa</taxon>
        <taxon>Nematoda</taxon>
        <taxon>Chromadorea</taxon>
        <taxon>Rhabditida</taxon>
        <taxon>Rhabditina</taxon>
        <taxon>Diplogasteromorpha</taxon>
        <taxon>Diplogasteroidea</taxon>
        <taxon>Neodiplogasteridae</taxon>
        <taxon>Pristionchus</taxon>
    </lineage>
</organism>
<dbReference type="GO" id="GO:0015031">
    <property type="term" value="P:protein transport"/>
    <property type="evidence" value="ECO:0007669"/>
    <property type="project" value="UniProtKB-KW"/>
</dbReference>
<evidence type="ECO:0000313" key="6">
    <source>
        <dbReference type="EMBL" id="GMR31376.1"/>
    </source>
</evidence>
<feature type="compositionally biased region" description="Basic residues" evidence="5">
    <location>
        <begin position="276"/>
        <end position="286"/>
    </location>
</feature>
<proteinExistence type="inferred from homology"/>
<dbReference type="PROSITE" id="PS50176">
    <property type="entry name" value="ARM_REPEAT"/>
    <property type="match status" value="1"/>
</dbReference>
<dbReference type="InterPro" id="IPR016024">
    <property type="entry name" value="ARM-type_fold"/>
</dbReference>
<dbReference type="Pfam" id="PF00514">
    <property type="entry name" value="Arm"/>
    <property type="match status" value="2"/>
</dbReference>
<dbReference type="PANTHER" id="PTHR23316">
    <property type="entry name" value="IMPORTIN ALPHA"/>
    <property type="match status" value="1"/>
</dbReference>